<dbReference type="EMBL" id="JARGDH010000005">
    <property type="protein sequence ID" value="KAL0269008.1"/>
    <property type="molecule type" value="Genomic_DNA"/>
</dbReference>
<keyword evidence="3 8" id="KW-0812">Transmembrane</keyword>
<dbReference type="PANTHER" id="PTHR11662">
    <property type="entry name" value="SOLUTE CARRIER FAMILY 17"/>
    <property type="match status" value="1"/>
</dbReference>
<feature type="transmembrane region" description="Helical" evidence="8">
    <location>
        <begin position="282"/>
        <end position="305"/>
    </location>
</feature>
<name>A0AAW2HH84_9NEOP</name>
<gene>
    <name evidence="10" type="ORF">PYX00_010755</name>
</gene>
<reference evidence="10" key="1">
    <citation type="journal article" date="2024" name="Gigascience">
        <title>Chromosome-level genome of the poultry shaft louse Menopon gallinae provides insight into the host-switching and adaptive evolution of parasitic lice.</title>
        <authorList>
            <person name="Xu Y."/>
            <person name="Ma L."/>
            <person name="Liu S."/>
            <person name="Liang Y."/>
            <person name="Liu Q."/>
            <person name="He Z."/>
            <person name="Tian L."/>
            <person name="Duan Y."/>
            <person name="Cai W."/>
            <person name="Li H."/>
            <person name="Song F."/>
        </authorList>
    </citation>
    <scope>NUCLEOTIDE SEQUENCE</scope>
    <source>
        <strain evidence="10">Cailab_2023a</strain>
    </source>
</reference>
<feature type="transmembrane region" description="Helical" evidence="8">
    <location>
        <begin position="214"/>
        <end position="238"/>
    </location>
</feature>
<dbReference type="GO" id="GO:0016020">
    <property type="term" value="C:membrane"/>
    <property type="evidence" value="ECO:0007669"/>
    <property type="project" value="UniProtKB-SubCell"/>
</dbReference>
<dbReference type="Pfam" id="PF07690">
    <property type="entry name" value="MFS_1"/>
    <property type="match status" value="2"/>
</dbReference>
<evidence type="ECO:0000256" key="3">
    <source>
        <dbReference type="ARBA" id="ARBA00022692"/>
    </source>
</evidence>
<comment type="subcellular location">
    <subcellularLocation>
        <location evidence="1">Membrane</location>
        <topology evidence="1">Multi-pass membrane protein</topology>
    </subcellularLocation>
</comment>
<feature type="transmembrane region" description="Helical" evidence="8">
    <location>
        <begin position="46"/>
        <end position="67"/>
    </location>
</feature>
<evidence type="ECO:0000259" key="9">
    <source>
        <dbReference type="PROSITE" id="PS50850"/>
    </source>
</evidence>
<dbReference type="FunFam" id="1.20.1250.20:FF:000003">
    <property type="entry name" value="Solute carrier family 17 member 3"/>
    <property type="match status" value="1"/>
</dbReference>
<dbReference type="InterPro" id="IPR011701">
    <property type="entry name" value="MFS"/>
</dbReference>
<proteinExistence type="predicted"/>
<evidence type="ECO:0000256" key="7">
    <source>
        <dbReference type="SAM" id="MobiDB-lite"/>
    </source>
</evidence>
<dbReference type="PROSITE" id="PS50850">
    <property type="entry name" value="MFS"/>
    <property type="match status" value="1"/>
</dbReference>
<feature type="compositionally biased region" description="Basic and acidic residues" evidence="7">
    <location>
        <begin position="346"/>
        <end position="358"/>
    </location>
</feature>
<dbReference type="InterPro" id="IPR050382">
    <property type="entry name" value="MFS_Na/Anion_cotransporter"/>
</dbReference>
<evidence type="ECO:0000256" key="8">
    <source>
        <dbReference type="SAM" id="Phobius"/>
    </source>
</evidence>
<evidence type="ECO:0000256" key="6">
    <source>
        <dbReference type="ARBA" id="ARBA00023136"/>
    </source>
</evidence>
<feature type="transmembrane region" description="Helical" evidence="8">
    <location>
        <begin position="188"/>
        <end position="208"/>
    </location>
</feature>
<evidence type="ECO:0000313" key="10">
    <source>
        <dbReference type="EMBL" id="KAL0269008.1"/>
    </source>
</evidence>
<sequence length="358" mass="39549">MHWLSARWIPQSERSKFMTSYHGAAVGTAITYPLSGLIITCFGWDYVFYFIGSLTLIWCLAWWILVYDSPSVHPRISQEELDYLKREIGDLVTTAKDKKVKTPWRAILNSKAVWAVMAASQGLMWGTITLSMQIPQYFHQVHHLDIKTNGLLSGIPEVGKFFFALLFSSFIDRIISRKLVTVTNARKLAVVFCEYIPAGLLLILGFFASSNTTLAVVLLALTYSVGGASSSGSLANIVDLSPNHAGTILGIIKTLTIVPGVISPLVATYFTKNNDSGSEVALHWRSVFIVMAAVYTFCCTIFMIFGSGEVQSWNQTSNAAKEDVILLEVEKLPSKAPEGEREEVDDSKLMKDTGNENA</sequence>
<dbReference type="AlphaFoldDB" id="A0AAW2HH84"/>
<dbReference type="Gene3D" id="1.20.1250.20">
    <property type="entry name" value="MFS general substrate transporter like domains"/>
    <property type="match status" value="2"/>
</dbReference>
<evidence type="ECO:0000256" key="4">
    <source>
        <dbReference type="ARBA" id="ARBA00022847"/>
    </source>
</evidence>
<feature type="region of interest" description="Disordered" evidence="7">
    <location>
        <begin position="334"/>
        <end position="358"/>
    </location>
</feature>
<feature type="transmembrane region" description="Helical" evidence="8">
    <location>
        <begin position="21"/>
        <end position="40"/>
    </location>
</feature>
<evidence type="ECO:0000256" key="1">
    <source>
        <dbReference type="ARBA" id="ARBA00004141"/>
    </source>
</evidence>
<dbReference type="PANTHER" id="PTHR11662:SF399">
    <property type="entry name" value="FI19708P1-RELATED"/>
    <property type="match status" value="1"/>
</dbReference>
<dbReference type="GO" id="GO:0006820">
    <property type="term" value="P:monoatomic anion transport"/>
    <property type="evidence" value="ECO:0007669"/>
    <property type="project" value="TreeGrafter"/>
</dbReference>
<feature type="transmembrane region" description="Helical" evidence="8">
    <location>
        <begin position="250"/>
        <end position="270"/>
    </location>
</feature>
<evidence type="ECO:0000256" key="2">
    <source>
        <dbReference type="ARBA" id="ARBA00022448"/>
    </source>
</evidence>
<feature type="domain" description="Major facilitator superfamily (MFS) profile" evidence="9">
    <location>
        <begin position="1"/>
        <end position="310"/>
    </location>
</feature>
<protein>
    <recommendedName>
        <fullName evidence="9">Major facilitator superfamily (MFS) profile domain-containing protein</fullName>
    </recommendedName>
</protein>
<organism evidence="10">
    <name type="scientific">Menopon gallinae</name>
    <name type="common">poultry shaft louse</name>
    <dbReference type="NCBI Taxonomy" id="328185"/>
    <lineage>
        <taxon>Eukaryota</taxon>
        <taxon>Metazoa</taxon>
        <taxon>Ecdysozoa</taxon>
        <taxon>Arthropoda</taxon>
        <taxon>Hexapoda</taxon>
        <taxon>Insecta</taxon>
        <taxon>Pterygota</taxon>
        <taxon>Neoptera</taxon>
        <taxon>Paraneoptera</taxon>
        <taxon>Psocodea</taxon>
        <taxon>Troctomorpha</taxon>
        <taxon>Phthiraptera</taxon>
        <taxon>Amblycera</taxon>
        <taxon>Menoponidae</taxon>
        <taxon>Menopon</taxon>
    </lineage>
</organism>
<keyword evidence="6 8" id="KW-0472">Membrane</keyword>
<accession>A0AAW2HH84</accession>
<keyword evidence="4" id="KW-0769">Symport</keyword>
<keyword evidence="2" id="KW-0813">Transport</keyword>
<dbReference type="GO" id="GO:0015293">
    <property type="term" value="F:symporter activity"/>
    <property type="evidence" value="ECO:0007669"/>
    <property type="project" value="UniProtKB-KW"/>
</dbReference>
<dbReference type="SUPFAM" id="SSF103473">
    <property type="entry name" value="MFS general substrate transporter"/>
    <property type="match status" value="1"/>
</dbReference>
<keyword evidence="5 8" id="KW-1133">Transmembrane helix</keyword>
<evidence type="ECO:0000256" key="5">
    <source>
        <dbReference type="ARBA" id="ARBA00022989"/>
    </source>
</evidence>
<dbReference type="InterPro" id="IPR020846">
    <property type="entry name" value="MFS_dom"/>
</dbReference>
<dbReference type="InterPro" id="IPR036259">
    <property type="entry name" value="MFS_trans_sf"/>
</dbReference>
<comment type="caution">
    <text evidence="10">The sequence shown here is derived from an EMBL/GenBank/DDBJ whole genome shotgun (WGS) entry which is preliminary data.</text>
</comment>
<feature type="transmembrane region" description="Helical" evidence="8">
    <location>
        <begin position="112"/>
        <end position="138"/>
    </location>
</feature>
<feature type="transmembrane region" description="Helical" evidence="8">
    <location>
        <begin position="158"/>
        <end position="176"/>
    </location>
</feature>